<feature type="non-terminal residue" evidence="1">
    <location>
        <position position="68"/>
    </location>
</feature>
<evidence type="ECO:0000313" key="2">
    <source>
        <dbReference type="Proteomes" id="UP000054359"/>
    </source>
</evidence>
<feature type="non-terminal residue" evidence="1">
    <location>
        <position position="1"/>
    </location>
</feature>
<evidence type="ECO:0000313" key="1">
    <source>
        <dbReference type="EMBL" id="KFM66843.1"/>
    </source>
</evidence>
<protein>
    <submittedName>
        <fullName evidence="1">Uncharacterized protein</fullName>
    </submittedName>
</protein>
<dbReference type="EMBL" id="KK116108">
    <property type="protein sequence ID" value="KFM66843.1"/>
    <property type="molecule type" value="Genomic_DNA"/>
</dbReference>
<gene>
    <name evidence="1" type="ORF">X975_20776</name>
</gene>
<sequence length="68" mass="8326">KVPKKDRAVRFIFFKSNSPDDKTAEHWYFDLDSNLDTQAKYLRDFMSFPMSMNTRQFSWKIFHKDFHS</sequence>
<reference evidence="1 2" key="1">
    <citation type="submission" date="2013-11" db="EMBL/GenBank/DDBJ databases">
        <title>Genome sequencing of Stegodyphus mimosarum.</title>
        <authorList>
            <person name="Bechsgaard J."/>
        </authorList>
    </citation>
    <scope>NUCLEOTIDE SEQUENCE [LARGE SCALE GENOMIC DNA]</scope>
</reference>
<dbReference type="Proteomes" id="UP000054359">
    <property type="component" value="Unassembled WGS sequence"/>
</dbReference>
<keyword evidence="2" id="KW-1185">Reference proteome</keyword>
<proteinExistence type="predicted"/>
<name>A0A087TP04_STEMI</name>
<accession>A0A087TP04</accession>
<dbReference type="AlphaFoldDB" id="A0A087TP04"/>
<organism evidence="1 2">
    <name type="scientific">Stegodyphus mimosarum</name>
    <name type="common">African social velvet spider</name>
    <dbReference type="NCBI Taxonomy" id="407821"/>
    <lineage>
        <taxon>Eukaryota</taxon>
        <taxon>Metazoa</taxon>
        <taxon>Ecdysozoa</taxon>
        <taxon>Arthropoda</taxon>
        <taxon>Chelicerata</taxon>
        <taxon>Arachnida</taxon>
        <taxon>Araneae</taxon>
        <taxon>Araneomorphae</taxon>
        <taxon>Entelegynae</taxon>
        <taxon>Eresoidea</taxon>
        <taxon>Eresidae</taxon>
        <taxon>Stegodyphus</taxon>
    </lineage>
</organism>